<dbReference type="Pfam" id="PF07536">
    <property type="entry name" value="HWE_HK"/>
    <property type="match status" value="1"/>
</dbReference>
<name>A0A918NIJ7_9PROT</name>
<accession>A0A918NIJ7</accession>
<evidence type="ECO:0000313" key="10">
    <source>
        <dbReference type="EMBL" id="GGX70033.1"/>
    </source>
</evidence>
<dbReference type="AlphaFoldDB" id="A0A918NIJ7"/>
<dbReference type="SMART" id="SM00065">
    <property type="entry name" value="GAF"/>
    <property type="match status" value="1"/>
</dbReference>
<dbReference type="PANTHER" id="PTHR43102:SF2">
    <property type="entry name" value="GAF DOMAIN-CONTAINING PROTEIN"/>
    <property type="match status" value="1"/>
</dbReference>
<dbReference type="InterPro" id="IPR029016">
    <property type="entry name" value="GAF-like_dom_sf"/>
</dbReference>
<dbReference type="EC" id="2.7.13.3" evidence="2"/>
<dbReference type="InterPro" id="IPR011102">
    <property type="entry name" value="Sig_transdc_His_kinase_HWE"/>
</dbReference>
<sequence>MFDSDRLAALKATYLLDSGSEERFDRLTRLASRALGTEIAIISLIDSDRQWFKSKVGLELDETEREVSFCDHAILNNDVMVVPDARKDPRFVQNPLVTGGPAIRFYAGAPLITTDGFALGTLCVIDSSPRFDFSPDDKQILEDLAASVMTEIEMVEKSQMVSDLTVVNEELRHRMGNMYAHVSALISMVGKSEVDKDKFVRRLREKITTLGQTQSLLAAHKWASIPMSELVETTLAPFLTSSNRHRVKIDFTDNFHVSPRGAFILTLMLSELGTNAVKHGVLGPRDGELTLGWKTGEVITLNWAEKLKSDLPNPSSTEKVDPGFGSQILKRIVPMDLLGEADYALSPKGLIYQVSARPDRLCVSQSVN</sequence>
<evidence type="ECO:0000256" key="7">
    <source>
        <dbReference type="ARBA" id="ARBA00022840"/>
    </source>
</evidence>
<evidence type="ECO:0000256" key="1">
    <source>
        <dbReference type="ARBA" id="ARBA00000085"/>
    </source>
</evidence>
<dbReference type="Proteomes" id="UP000600865">
    <property type="component" value="Unassembled WGS sequence"/>
</dbReference>
<evidence type="ECO:0000259" key="9">
    <source>
        <dbReference type="SMART" id="SM00911"/>
    </source>
</evidence>
<dbReference type="PANTHER" id="PTHR43102">
    <property type="entry name" value="SLR1143 PROTEIN"/>
    <property type="match status" value="1"/>
</dbReference>
<evidence type="ECO:0000256" key="3">
    <source>
        <dbReference type="ARBA" id="ARBA00022553"/>
    </source>
</evidence>
<comment type="caution">
    <text evidence="10">The sequence shown here is derived from an EMBL/GenBank/DDBJ whole genome shotgun (WGS) entry which is preliminary data.</text>
</comment>
<dbReference type="Gene3D" id="3.30.450.40">
    <property type="match status" value="1"/>
</dbReference>
<keyword evidence="5" id="KW-0547">Nucleotide-binding</keyword>
<keyword evidence="4" id="KW-0808">Transferase</keyword>
<evidence type="ECO:0000256" key="5">
    <source>
        <dbReference type="ARBA" id="ARBA00022741"/>
    </source>
</evidence>
<dbReference type="GO" id="GO:0004673">
    <property type="term" value="F:protein histidine kinase activity"/>
    <property type="evidence" value="ECO:0007669"/>
    <property type="project" value="UniProtKB-EC"/>
</dbReference>
<keyword evidence="3" id="KW-0597">Phosphoprotein</keyword>
<evidence type="ECO:0000256" key="4">
    <source>
        <dbReference type="ARBA" id="ARBA00022679"/>
    </source>
</evidence>
<comment type="catalytic activity">
    <reaction evidence="1">
        <text>ATP + protein L-histidine = ADP + protein N-phospho-L-histidine.</text>
        <dbReference type="EC" id="2.7.13.3"/>
    </reaction>
</comment>
<organism evidence="10 11">
    <name type="scientific">Litorimonas cladophorae</name>
    <dbReference type="NCBI Taxonomy" id="1220491"/>
    <lineage>
        <taxon>Bacteria</taxon>
        <taxon>Pseudomonadati</taxon>
        <taxon>Pseudomonadota</taxon>
        <taxon>Alphaproteobacteria</taxon>
        <taxon>Maricaulales</taxon>
        <taxon>Robiginitomaculaceae</taxon>
    </lineage>
</organism>
<keyword evidence="7" id="KW-0067">ATP-binding</keyword>
<dbReference type="Pfam" id="PF01590">
    <property type="entry name" value="GAF"/>
    <property type="match status" value="1"/>
</dbReference>
<evidence type="ECO:0000313" key="11">
    <source>
        <dbReference type="Proteomes" id="UP000600865"/>
    </source>
</evidence>
<keyword evidence="11" id="KW-1185">Reference proteome</keyword>
<evidence type="ECO:0000256" key="2">
    <source>
        <dbReference type="ARBA" id="ARBA00012438"/>
    </source>
</evidence>
<reference evidence="10 11" key="1">
    <citation type="journal article" date="2014" name="Int. J. Syst. Evol. Microbiol.">
        <title>Complete genome sequence of Corynebacterium casei LMG S-19264T (=DSM 44701T), isolated from a smear-ripened cheese.</title>
        <authorList>
            <consortium name="US DOE Joint Genome Institute (JGI-PGF)"/>
            <person name="Walter F."/>
            <person name="Albersmeier A."/>
            <person name="Kalinowski J."/>
            <person name="Ruckert C."/>
        </authorList>
    </citation>
    <scope>NUCLEOTIDE SEQUENCE [LARGE SCALE GENOMIC DNA]</scope>
    <source>
        <strain evidence="10 11">KCTC 23968</strain>
    </source>
</reference>
<dbReference type="RefSeq" id="WP_189585154.1">
    <property type="nucleotide sequence ID" value="NZ_BMYV01000002.1"/>
</dbReference>
<keyword evidence="6" id="KW-0418">Kinase</keyword>
<proteinExistence type="predicted"/>
<feature type="domain" description="GAF" evidence="8">
    <location>
        <begin position="19"/>
        <end position="162"/>
    </location>
</feature>
<feature type="domain" description="Signal transduction histidine kinase HWE region" evidence="9">
    <location>
        <begin position="170"/>
        <end position="253"/>
    </location>
</feature>
<dbReference type="GO" id="GO:0005524">
    <property type="term" value="F:ATP binding"/>
    <property type="evidence" value="ECO:0007669"/>
    <property type="project" value="UniProtKB-KW"/>
</dbReference>
<protein>
    <recommendedName>
        <fullName evidence="2">histidine kinase</fullName>
        <ecNumber evidence="2">2.7.13.3</ecNumber>
    </recommendedName>
</protein>
<evidence type="ECO:0000256" key="6">
    <source>
        <dbReference type="ARBA" id="ARBA00022777"/>
    </source>
</evidence>
<evidence type="ECO:0000259" key="8">
    <source>
        <dbReference type="SMART" id="SM00065"/>
    </source>
</evidence>
<gene>
    <name evidence="10" type="ORF">GCM10011309_20080</name>
</gene>
<dbReference type="SMART" id="SM00911">
    <property type="entry name" value="HWE_HK"/>
    <property type="match status" value="1"/>
</dbReference>
<dbReference type="InterPro" id="IPR003018">
    <property type="entry name" value="GAF"/>
</dbReference>
<dbReference type="SUPFAM" id="SSF55781">
    <property type="entry name" value="GAF domain-like"/>
    <property type="match status" value="1"/>
</dbReference>
<dbReference type="EMBL" id="BMYV01000002">
    <property type="protein sequence ID" value="GGX70033.1"/>
    <property type="molecule type" value="Genomic_DNA"/>
</dbReference>